<evidence type="ECO:0000259" key="1">
    <source>
        <dbReference type="SMART" id="SM00672"/>
    </source>
</evidence>
<dbReference type="OrthoDB" id="202415at2759"/>
<dbReference type="SMART" id="SM00672">
    <property type="entry name" value="CAP10"/>
    <property type="match status" value="1"/>
</dbReference>
<dbReference type="PANTHER" id="PTHR12203">
    <property type="entry name" value="KDEL LYS-ASP-GLU-LEU CONTAINING - RELATED"/>
    <property type="match status" value="1"/>
</dbReference>
<dbReference type="InterPro" id="IPR006598">
    <property type="entry name" value="CAP10"/>
</dbReference>
<proteinExistence type="predicted"/>
<keyword evidence="2" id="KW-0808">Transferase</keyword>
<name>A0A8H6RSI9_9PEZI</name>
<accession>A0A8H6RSI9</accession>
<dbReference type="InterPro" id="IPR051091">
    <property type="entry name" value="O-Glucosyltr/Glycosyltrsf_90"/>
</dbReference>
<reference evidence="2" key="1">
    <citation type="submission" date="2020-04" db="EMBL/GenBank/DDBJ databases">
        <title>Draft genome resource of the tomato pathogen Pseudocercospora fuligena.</title>
        <authorList>
            <person name="Zaccaron A."/>
        </authorList>
    </citation>
    <scope>NUCLEOTIDE SEQUENCE</scope>
    <source>
        <strain evidence="2">PF001</strain>
    </source>
</reference>
<dbReference type="PANTHER" id="PTHR12203:SF107">
    <property type="entry name" value="GLYCOSYL TRANSFERASE CAP10 DOMAIN-CONTAINING PROTEIN"/>
    <property type="match status" value="1"/>
</dbReference>
<comment type="caution">
    <text evidence="2">The sequence shown here is derived from an EMBL/GenBank/DDBJ whole genome shotgun (WGS) entry which is preliminary data.</text>
</comment>
<dbReference type="AlphaFoldDB" id="A0A8H6RSI9"/>
<gene>
    <name evidence="2" type="ORF">HII31_01570</name>
</gene>
<keyword evidence="3" id="KW-1185">Reference proteome</keyword>
<evidence type="ECO:0000313" key="3">
    <source>
        <dbReference type="Proteomes" id="UP000660729"/>
    </source>
</evidence>
<dbReference type="Pfam" id="PF05686">
    <property type="entry name" value="Glyco_transf_90"/>
    <property type="match status" value="1"/>
</dbReference>
<dbReference type="EMBL" id="JABCIY010000019">
    <property type="protein sequence ID" value="KAF7197145.1"/>
    <property type="molecule type" value="Genomic_DNA"/>
</dbReference>
<sequence length="445" mass="50840">MKRCATDQEGKIEMATARLISWKSACCLLLGLVSLQFVLLYPTQSSSLASRLPSFGTLNQHEQSRPPGTTVADIQRDVIDAITATQCNQAFPHLYYEIERAVRYWKGRRHTLTSYDVEISWRDSGALRILIVENELRILETKGTFDNPGYRVRVQSILHLIQQALWSATVADERLPNIEAAIVVDDMSYIPNGNDTHSVWTWTSLSRGDAGRKNWLIPDFGMYSAPATGSFIDSRRLAVQHDSHFTAKTPKAFWRGVTWTNEALRGALLEKTKGQEWADTAVIDWISKTNTIAADEMCKYAFLVHTEGRSYSGRLQFILNCDSLPVIHDLDWTAHFYHLLIPDGENQNYIPVQRDFGDLESKVEYYLEHPEEAERIIKNSINTFRNNNTSPAATSCYLRRLIQRYSTVAFTPDVHRPAKQGESMKRRGISFEEWIHLREEYTGDA</sequence>
<feature type="domain" description="Glycosyl transferase CAP10" evidence="1">
    <location>
        <begin position="174"/>
        <end position="410"/>
    </location>
</feature>
<dbReference type="GO" id="GO:0016740">
    <property type="term" value="F:transferase activity"/>
    <property type="evidence" value="ECO:0007669"/>
    <property type="project" value="UniProtKB-KW"/>
</dbReference>
<organism evidence="2 3">
    <name type="scientific">Pseudocercospora fuligena</name>
    <dbReference type="NCBI Taxonomy" id="685502"/>
    <lineage>
        <taxon>Eukaryota</taxon>
        <taxon>Fungi</taxon>
        <taxon>Dikarya</taxon>
        <taxon>Ascomycota</taxon>
        <taxon>Pezizomycotina</taxon>
        <taxon>Dothideomycetes</taxon>
        <taxon>Dothideomycetidae</taxon>
        <taxon>Mycosphaerellales</taxon>
        <taxon>Mycosphaerellaceae</taxon>
        <taxon>Pseudocercospora</taxon>
    </lineage>
</organism>
<dbReference type="Proteomes" id="UP000660729">
    <property type="component" value="Unassembled WGS sequence"/>
</dbReference>
<evidence type="ECO:0000313" key="2">
    <source>
        <dbReference type="EMBL" id="KAF7197145.1"/>
    </source>
</evidence>
<protein>
    <submittedName>
        <fullName evidence="2">Protein O-glucosyltransferase 3</fullName>
    </submittedName>
</protein>